<keyword evidence="1" id="KW-1133">Transmembrane helix</keyword>
<keyword evidence="1" id="KW-0812">Transmembrane</keyword>
<feature type="transmembrane region" description="Helical" evidence="1">
    <location>
        <begin position="19"/>
        <end position="41"/>
    </location>
</feature>
<gene>
    <name evidence="2" type="ORF">DXC80_03950</name>
</gene>
<dbReference type="EMBL" id="QSRK01000004">
    <property type="protein sequence ID" value="RGL16332.1"/>
    <property type="molecule type" value="Genomic_DNA"/>
</dbReference>
<dbReference type="AlphaFoldDB" id="A0A3E4R8I3"/>
<dbReference type="Proteomes" id="UP000260795">
    <property type="component" value="Unassembled WGS sequence"/>
</dbReference>
<proteinExistence type="predicted"/>
<comment type="caution">
    <text evidence="2">The sequence shown here is derived from an EMBL/GenBank/DDBJ whole genome shotgun (WGS) entry which is preliminary data.</text>
</comment>
<protein>
    <submittedName>
        <fullName evidence="2">Uncharacterized protein</fullName>
    </submittedName>
</protein>
<name>A0A3E4R8I3_BACUN</name>
<organism evidence="2 3">
    <name type="scientific">Bacteroides uniformis</name>
    <dbReference type="NCBI Taxonomy" id="820"/>
    <lineage>
        <taxon>Bacteria</taxon>
        <taxon>Pseudomonadati</taxon>
        <taxon>Bacteroidota</taxon>
        <taxon>Bacteroidia</taxon>
        <taxon>Bacteroidales</taxon>
        <taxon>Bacteroidaceae</taxon>
        <taxon>Bacteroides</taxon>
    </lineage>
</organism>
<keyword evidence="1" id="KW-0472">Membrane</keyword>
<evidence type="ECO:0000313" key="3">
    <source>
        <dbReference type="Proteomes" id="UP000260795"/>
    </source>
</evidence>
<accession>A0A3E4R8I3</accession>
<evidence type="ECO:0000256" key="1">
    <source>
        <dbReference type="SAM" id="Phobius"/>
    </source>
</evidence>
<reference evidence="2 3" key="1">
    <citation type="submission" date="2018-08" db="EMBL/GenBank/DDBJ databases">
        <title>A genome reference for cultivated species of the human gut microbiota.</title>
        <authorList>
            <person name="Zou Y."/>
            <person name="Xue W."/>
            <person name="Luo G."/>
        </authorList>
    </citation>
    <scope>NUCLEOTIDE SEQUENCE [LARGE SCALE GENOMIC DNA]</scope>
    <source>
        <strain evidence="2 3">TF08-13</strain>
    </source>
</reference>
<sequence length="182" mass="20937">MNINVDTFRHIKQNQMSTIIIIICFVIVISLAFMIGVGVQYGHVSQQNSYIKYLEKKVEKAETDLHFAQQEVLIIKDVLKKMEPEAEISDDAPGSSFVTKDDVQKQLTYIHNKLREAGWSSFFFAAEVEFGEAKNIPKIKEVAYTEESYDYEYRHVIGAIILETINNPKLGIFHDSPTKRFK</sequence>
<evidence type="ECO:0000313" key="2">
    <source>
        <dbReference type="EMBL" id="RGL16332.1"/>
    </source>
</evidence>